<dbReference type="Proteomes" id="UP001415857">
    <property type="component" value="Unassembled WGS sequence"/>
</dbReference>
<dbReference type="EMBL" id="JBBPBK010000003">
    <property type="protein sequence ID" value="KAK9288532.1"/>
    <property type="molecule type" value="Genomic_DNA"/>
</dbReference>
<accession>A0AAP0X3U5</accession>
<name>A0AAP0X3U5_LIQFO</name>
<evidence type="ECO:0000313" key="1">
    <source>
        <dbReference type="EMBL" id="KAK9288532.1"/>
    </source>
</evidence>
<gene>
    <name evidence="1" type="ORF">L1049_016991</name>
</gene>
<proteinExistence type="predicted"/>
<protein>
    <submittedName>
        <fullName evidence="1">Uncharacterized protein</fullName>
    </submittedName>
</protein>
<comment type="caution">
    <text evidence="1">The sequence shown here is derived from an EMBL/GenBank/DDBJ whole genome shotgun (WGS) entry which is preliminary data.</text>
</comment>
<dbReference type="AlphaFoldDB" id="A0AAP0X3U5"/>
<evidence type="ECO:0000313" key="2">
    <source>
        <dbReference type="Proteomes" id="UP001415857"/>
    </source>
</evidence>
<organism evidence="1 2">
    <name type="scientific">Liquidambar formosana</name>
    <name type="common">Formosan gum</name>
    <dbReference type="NCBI Taxonomy" id="63359"/>
    <lineage>
        <taxon>Eukaryota</taxon>
        <taxon>Viridiplantae</taxon>
        <taxon>Streptophyta</taxon>
        <taxon>Embryophyta</taxon>
        <taxon>Tracheophyta</taxon>
        <taxon>Spermatophyta</taxon>
        <taxon>Magnoliopsida</taxon>
        <taxon>eudicotyledons</taxon>
        <taxon>Gunneridae</taxon>
        <taxon>Pentapetalae</taxon>
        <taxon>Saxifragales</taxon>
        <taxon>Altingiaceae</taxon>
        <taxon>Liquidambar</taxon>
    </lineage>
</organism>
<sequence>MHGIVVAIEDEQSATENTAESLHDDASTIDTHDSSHATEAANSLLAYLGGNFFFPDGTHAIVLLEDDLDTGQQVPTGPGEAPVVGDMQPFVLGQSSAHLGPLLESLDLRPNNVFLVVNGGQSSQASMDNNSSGAKES</sequence>
<keyword evidence="2" id="KW-1185">Reference proteome</keyword>
<reference evidence="1 2" key="1">
    <citation type="journal article" date="2024" name="Plant J.">
        <title>Genome sequences and population genomics reveal climatic adaptation and genomic divergence between two closely related sweetgum species.</title>
        <authorList>
            <person name="Xu W.Q."/>
            <person name="Ren C.Q."/>
            <person name="Zhang X.Y."/>
            <person name="Comes H.P."/>
            <person name="Liu X.H."/>
            <person name="Li Y.G."/>
            <person name="Kettle C.J."/>
            <person name="Jalonen R."/>
            <person name="Gaisberger H."/>
            <person name="Ma Y.Z."/>
            <person name="Qiu Y.X."/>
        </authorList>
    </citation>
    <scope>NUCLEOTIDE SEQUENCE [LARGE SCALE GENOMIC DNA]</scope>
    <source>
        <strain evidence="1">Hangzhou</strain>
    </source>
</reference>